<keyword evidence="2" id="KW-1185">Reference proteome</keyword>
<gene>
    <name evidence="1" type="ORF">GCM10007043_10610</name>
</gene>
<proteinExistence type="predicted"/>
<dbReference type="EMBL" id="BMOF01000016">
    <property type="protein sequence ID" value="GGJ98508.1"/>
    <property type="molecule type" value="Genomic_DNA"/>
</dbReference>
<dbReference type="Proteomes" id="UP000637720">
    <property type="component" value="Unassembled WGS sequence"/>
</dbReference>
<name>A0A8J3B9C2_9BACI</name>
<dbReference type="AlphaFoldDB" id="A0A8J3B9C2"/>
<comment type="caution">
    <text evidence="1">The sequence shown here is derived from an EMBL/GenBank/DDBJ whole genome shotgun (WGS) entry which is preliminary data.</text>
</comment>
<sequence length="347" mass="38493">MPRDDGRPDAPVEPARVPNEQTVGQRLEPETFSAVYRAVLEEGRTHAALWDGASVHLLLVFPDVADFDELVDKALSLGFSQHGSRWIAVVWAEGDPEKPVGFPYTFDVARETDRWLAARLLEQESVGLHHLAHDGAGILVHIFSERLPLPDDEREEGRRLLEAAREAATDEGEPAWSMETIPAAALPDDALTAEGIGYTVDYGALVERDGEEGAQEALMEAVHRALVIVKRHPRADVREATFAVWANARAEGPADRPRRVVTLFVAPALEAWRQDEAADPFLAVLEAWPVFVRRERGVPLATGAYPFVRYAGGRLVHLELDEDARVRLFRLFAALWPDRPNPYADGS</sequence>
<organism evidence="1 2">
    <name type="scientific">Calditerricola satsumensis</name>
    <dbReference type="NCBI Taxonomy" id="373054"/>
    <lineage>
        <taxon>Bacteria</taxon>
        <taxon>Bacillati</taxon>
        <taxon>Bacillota</taxon>
        <taxon>Bacilli</taxon>
        <taxon>Bacillales</taxon>
        <taxon>Bacillaceae</taxon>
        <taxon>Calditerricola</taxon>
    </lineage>
</organism>
<dbReference type="RefSeq" id="WP_188817012.1">
    <property type="nucleotide sequence ID" value="NZ_BMOF01000016.1"/>
</dbReference>
<evidence type="ECO:0000313" key="2">
    <source>
        <dbReference type="Proteomes" id="UP000637720"/>
    </source>
</evidence>
<accession>A0A8J3B9C2</accession>
<evidence type="ECO:0000313" key="1">
    <source>
        <dbReference type="EMBL" id="GGJ98508.1"/>
    </source>
</evidence>
<reference evidence="1" key="1">
    <citation type="journal article" date="2014" name="Int. J. Syst. Evol. Microbiol.">
        <title>Complete genome sequence of Corynebacterium casei LMG S-19264T (=DSM 44701T), isolated from a smear-ripened cheese.</title>
        <authorList>
            <consortium name="US DOE Joint Genome Institute (JGI-PGF)"/>
            <person name="Walter F."/>
            <person name="Albersmeier A."/>
            <person name="Kalinowski J."/>
            <person name="Ruckert C."/>
        </authorList>
    </citation>
    <scope>NUCLEOTIDE SEQUENCE</scope>
    <source>
        <strain evidence="1">JCM 14719</strain>
    </source>
</reference>
<reference evidence="1" key="2">
    <citation type="submission" date="2020-09" db="EMBL/GenBank/DDBJ databases">
        <authorList>
            <person name="Sun Q."/>
            <person name="Ohkuma M."/>
        </authorList>
    </citation>
    <scope>NUCLEOTIDE SEQUENCE</scope>
    <source>
        <strain evidence="1">JCM 14719</strain>
    </source>
</reference>
<protein>
    <submittedName>
        <fullName evidence="1">Uncharacterized protein</fullName>
    </submittedName>
</protein>